<dbReference type="EMBL" id="GEGO01006628">
    <property type="protein sequence ID" value="JAR88776.1"/>
    <property type="molecule type" value="Transcribed_RNA"/>
</dbReference>
<feature type="transmembrane region" description="Helical" evidence="2">
    <location>
        <begin position="100"/>
        <end position="121"/>
    </location>
</feature>
<dbReference type="Pfam" id="PF07690">
    <property type="entry name" value="MFS_1"/>
    <property type="match status" value="1"/>
</dbReference>
<reference evidence="3" key="1">
    <citation type="journal article" date="2018" name="PLoS Negl. Trop. Dis.">
        <title>Sialome diversity of ticks revealed by RNAseq of single tick salivary glands.</title>
        <authorList>
            <person name="Perner J."/>
            <person name="Kropackova S."/>
            <person name="Kopacek P."/>
            <person name="Ribeiro J.M."/>
        </authorList>
    </citation>
    <scope>NUCLEOTIDE SEQUENCE</scope>
    <source>
        <strain evidence="3">Siblings of single egg batch collected in Ceske Budejovice</strain>
        <tissue evidence="3">Salivary glands</tissue>
    </source>
</reference>
<feature type="region of interest" description="Disordered" evidence="1">
    <location>
        <begin position="504"/>
        <end position="526"/>
    </location>
</feature>
<feature type="transmembrane region" description="Helical" evidence="2">
    <location>
        <begin position="75"/>
        <end position="94"/>
    </location>
</feature>
<dbReference type="SUPFAM" id="SSF103473">
    <property type="entry name" value="MFS general substrate transporter"/>
    <property type="match status" value="1"/>
</dbReference>
<keyword evidence="2" id="KW-0472">Membrane</keyword>
<feature type="transmembrane region" description="Helical" evidence="2">
    <location>
        <begin position="472"/>
        <end position="492"/>
    </location>
</feature>
<dbReference type="InterPro" id="IPR011701">
    <property type="entry name" value="MFS"/>
</dbReference>
<dbReference type="InterPro" id="IPR050327">
    <property type="entry name" value="Proton-linked_MCT"/>
</dbReference>
<name>A0A147BDD6_IXORI</name>
<evidence type="ECO:0000313" key="3">
    <source>
        <dbReference type="EMBL" id="JAR88776.1"/>
    </source>
</evidence>
<dbReference type="PANTHER" id="PTHR11360">
    <property type="entry name" value="MONOCARBOXYLATE TRANSPORTER"/>
    <property type="match status" value="1"/>
</dbReference>
<feature type="transmembrane region" description="Helical" evidence="2">
    <location>
        <begin position="159"/>
        <end position="180"/>
    </location>
</feature>
<proteinExistence type="predicted"/>
<feature type="transmembrane region" description="Helical" evidence="2">
    <location>
        <begin position="7"/>
        <end position="31"/>
    </location>
</feature>
<accession>A0A147BDD6</accession>
<feature type="transmembrane region" description="Helical" evidence="2">
    <location>
        <begin position="440"/>
        <end position="460"/>
    </location>
</feature>
<protein>
    <submittedName>
        <fullName evidence="3">Putative monocarboxylate transporter</fullName>
    </submittedName>
</protein>
<evidence type="ECO:0000256" key="1">
    <source>
        <dbReference type="SAM" id="MobiDB-lite"/>
    </source>
</evidence>
<feature type="transmembrane region" description="Helical" evidence="2">
    <location>
        <begin position="347"/>
        <end position="365"/>
    </location>
</feature>
<dbReference type="FunFam" id="1.20.1250.20:FF:000724">
    <property type="entry name" value="Monocarboxylate transporter, putative"/>
    <property type="match status" value="1"/>
</dbReference>
<dbReference type="GO" id="GO:0008028">
    <property type="term" value="F:monocarboxylic acid transmembrane transporter activity"/>
    <property type="evidence" value="ECO:0007669"/>
    <property type="project" value="TreeGrafter"/>
</dbReference>
<evidence type="ECO:0000256" key="2">
    <source>
        <dbReference type="SAM" id="Phobius"/>
    </source>
</evidence>
<dbReference type="Gene3D" id="1.20.1250.20">
    <property type="entry name" value="MFS general substrate transporter like domains"/>
    <property type="match status" value="2"/>
</dbReference>
<dbReference type="AlphaFoldDB" id="A0A147BDD6"/>
<dbReference type="InterPro" id="IPR036259">
    <property type="entry name" value="MFS_trans_sf"/>
</dbReference>
<organism evidence="3">
    <name type="scientific">Ixodes ricinus</name>
    <name type="common">Common tick</name>
    <name type="synonym">Acarus ricinus</name>
    <dbReference type="NCBI Taxonomy" id="34613"/>
    <lineage>
        <taxon>Eukaryota</taxon>
        <taxon>Metazoa</taxon>
        <taxon>Ecdysozoa</taxon>
        <taxon>Arthropoda</taxon>
        <taxon>Chelicerata</taxon>
        <taxon>Arachnida</taxon>
        <taxon>Acari</taxon>
        <taxon>Parasitiformes</taxon>
        <taxon>Ixodida</taxon>
        <taxon>Ixodoidea</taxon>
        <taxon>Ixodidae</taxon>
        <taxon>Ixodinae</taxon>
        <taxon>Ixodes</taxon>
    </lineage>
</organism>
<keyword evidence="2" id="KW-1133">Transmembrane helix</keyword>
<sequence length="526" mass="58264">MDSPRSWAVAVACCWINVFTFAMVRSAAVVYTSVLRTFHTSREEASWPVNLSAVCYFLTGPVAGLLATYVAIWKLTLTGCIVGSLAVCACYFAVDVTYLNVFLGVIHGTSIGLLALCSVVINQHFLKFRAMASGISNAGFTIGGLIFPPLVQELFDRFGVRGMFLLCGALMLNSTAGAFLQRSPPLPILQTGNDKSETLHNHQETEKMLQPCPPEVKLNSSDVLEQSQNGESGVKEEAIIAQKVSRNISRTNDLECKLVPADEDDEDMSCRVLVQSELVSSKKELKIKAVDIRNPQSLSLKPKRKHLVSFLLLPRFYFIAFSLSQILNNMTTFMTVIVDFALDRDVSKWHAVLLVSYYTIMDLVARLGSGWITDKGYLKRSTMMATHLTMWGVSLYLMPVCRPYYCQALLSMVCGWCNGSTLILIAVFFVELVGIEKLGVCFGIATFLAGLLGLLRPTLIGYYRDSHGDYEGLFTLLGGLTLAMAILWYWVLARERCEVQKKAKRSKTEPLPQADITASDDKGQRL</sequence>
<dbReference type="FunFam" id="1.20.1250.20:FF:001030">
    <property type="entry name" value="Monocarboxylate transporter, putative"/>
    <property type="match status" value="1"/>
</dbReference>
<dbReference type="PANTHER" id="PTHR11360:SF303">
    <property type="entry name" value="MAJOR FACILITATOR SUPERFAMILY (MFS) PROFILE DOMAIN-CONTAINING PROTEIN"/>
    <property type="match status" value="1"/>
</dbReference>
<feature type="transmembrane region" description="Helical" evidence="2">
    <location>
        <begin position="128"/>
        <end position="147"/>
    </location>
</feature>
<keyword evidence="2" id="KW-0812">Transmembrane</keyword>
<feature type="transmembrane region" description="Helical" evidence="2">
    <location>
        <begin position="409"/>
        <end position="433"/>
    </location>
</feature>
<feature type="transmembrane region" description="Helical" evidence="2">
    <location>
        <begin position="307"/>
        <end position="327"/>
    </location>
</feature>